<dbReference type="RefSeq" id="WP_382402256.1">
    <property type="nucleotide sequence ID" value="NZ_JBHTNH010000029.1"/>
</dbReference>
<evidence type="ECO:0000259" key="1">
    <source>
        <dbReference type="SMART" id="SM00858"/>
    </source>
</evidence>
<sequence length="189" mass="19950">MKSSVFKILIALVIAAAAGGGYFVYAQPPEGTTVYIAGEDITKGHEIDESMIRKMTVRSDVNVPVIDIQNMIGKQATNNIQQGEWITPAVATTETDSNMSRYTLTLPAVQAGGPLLEAGTEVNIWENAGDTTESRKILSNVLVSEVVAGEDATGGEVTVVLALDEQDISVVSTAQQRSGVFFTTGSAAQ</sequence>
<dbReference type="InterPro" id="IPR013974">
    <property type="entry name" value="SAF"/>
</dbReference>
<dbReference type="Gene3D" id="3.90.1210.10">
    <property type="entry name" value="Antifreeze-like/N-acetylneuraminic acid synthase C-terminal domain"/>
    <property type="match status" value="1"/>
</dbReference>
<organism evidence="2 3">
    <name type="scientific">Lentibacillus salinarum</name>
    <dbReference type="NCBI Taxonomy" id="446820"/>
    <lineage>
        <taxon>Bacteria</taxon>
        <taxon>Bacillati</taxon>
        <taxon>Bacillota</taxon>
        <taxon>Bacilli</taxon>
        <taxon>Bacillales</taxon>
        <taxon>Bacillaceae</taxon>
        <taxon>Lentibacillus</taxon>
    </lineage>
</organism>
<evidence type="ECO:0000313" key="3">
    <source>
        <dbReference type="Proteomes" id="UP001597178"/>
    </source>
</evidence>
<dbReference type="SUPFAM" id="SSF51269">
    <property type="entry name" value="AFP III-like domain"/>
    <property type="match status" value="1"/>
</dbReference>
<proteinExistence type="predicted"/>
<dbReference type="Proteomes" id="UP001597178">
    <property type="component" value="Unassembled WGS sequence"/>
</dbReference>
<gene>
    <name evidence="2" type="ORF">ACFQ4A_15650</name>
</gene>
<keyword evidence="3" id="KW-1185">Reference proteome</keyword>
<protein>
    <submittedName>
        <fullName evidence="2">SAF domain-containing protein</fullName>
    </submittedName>
</protein>
<reference evidence="3" key="1">
    <citation type="journal article" date="2019" name="Int. J. Syst. Evol. Microbiol.">
        <title>The Global Catalogue of Microorganisms (GCM) 10K type strain sequencing project: providing services to taxonomists for standard genome sequencing and annotation.</title>
        <authorList>
            <consortium name="The Broad Institute Genomics Platform"/>
            <consortium name="The Broad Institute Genome Sequencing Center for Infectious Disease"/>
            <person name="Wu L."/>
            <person name="Ma J."/>
        </authorList>
    </citation>
    <scope>NUCLEOTIDE SEQUENCE [LARGE SCALE GENOMIC DNA]</scope>
    <source>
        <strain evidence="3">CCUG 54822</strain>
    </source>
</reference>
<accession>A0ABW3ZY27</accession>
<name>A0ABW3ZY27_9BACI</name>
<dbReference type="EMBL" id="JBHTNH010000029">
    <property type="protein sequence ID" value="MFD1363083.1"/>
    <property type="molecule type" value="Genomic_DNA"/>
</dbReference>
<dbReference type="InterPro" id="IPR036732">
    <property type="entry name" value="AFP_Neu5c_C_sf"/>
</dbReference>
<comment type="caution">
    <text evidence="2">The sequence shown here is derived from an EMBL/GenBank/DDBJ whole genome shotgun (WGS) entry which is preliminary data.</text>
</comment>
<dbReference type="SMART" id="SM00858">
    <property type="entry name" value="SAF"/>
    <property type="match status" value="1"/>
</dbReference>
<dbReference type="CDD" id="cd11614">
    <property type="entry name" value="SAF_CpaB_FlgA_like"/>
    <property type="match status" value="1"/>
</dbReference>
<feature type="domain" description="SAF" evidence="1">
    <location>
        <begin position="32"/>
        <end position="92"/>
    </location>
</feature>
<evidence type="ECO:0000313" key="2">
    <source>
        <dbReference type="EMBL" id="MFD1363083.1"/>
    </source>
</evidence>
<dbReference type="Pfam" id="PF08666">
    <property type="entry name" value="SAF"/>
    <property type="match status" value="1"/>
</dbReference>